<dbReference type="EMBL" id="LR798281">
    <property type="protein sequence ID" value="CAB5219996.1"/>
    <property type="molecule type" value="Genomic_DNA"/>
</dbReference>
<protein>
    <submittedName>
        <fullName evidence="1">Uncharacterized protein</fullName>
    </submittedName>
</protein>
<evidence type="ECO:0000313" key="1">
    <source>
        <dbReference type="EMBL" id="CAB5219996.1"/>
    </source>
</evidence>
<organism evidence="1">
    <name type="scientific">uncultured Caudovirales phage</name>
    <dbReference type="NCBI Taxonomy" id="2100421"/>
    <lineage>
        <taxon>Viruses</taxon>
        <taxon>Duplodnaviria</taxon>
        <taxon>Heunggongvirae</taxon>
        <taxon>Uroviricota</taxon>
        <taxon>Caudoviricetes</taxon>
        <taxon>Peduoviridae</taxon>
        <taxon>Maltschvirus</taxon>
        <taxon>Maltschvirus maltsch</taxon>
    </lineage>
</organism>
<reference evidence="1" key="1">
    <citation type="submission" date="2020-05" db="EMBL/GenBank/DDBJ databases">
        <authorList>
            <person name="Chiriac C."/>
            <person name="Salcher M."/>
            <person name="Ghai R."/>
            <person name="Kavagutti S V."/>
        </authorList>
    </citation>
    <scope>NUCLEOTIDE SEQUENCE</scope>
</reference>
<sequence length="97" mass="11565">MSKRNRGQKARARRNKLLVMRAELAILLENRLHTYHVQLNTHSTEKLLEHVREFNVVPLWAERNYVKESQWDWLTDDKTDAFTYFSAGLDKLLKPLT</sequence>
<name>A0A6J7WQ16_9CAUD</name>
<proteinExistence type="predicted"/>
<accession>A0A6J7WQ16</accession>
<gene>
    <name evidence="1" type="ORF">UFOVP232_21</name>
</gene>